<dbReference type="InterPro" id="IPR030395">
    <property type="entry name" value="GP_PDE_dom"/>
</dbReference>
<keyword evidence="3" id="KW-1185">Reference proteome</keyword>
<evidence type="ECO:0000313" key="3">
    <source>
        <dbReference type="Proteomes" id="UP001155587"/>
    </source>
</evidence>
<sequence>MSLIVAGHRGVAGTHPENTLISIREAKRLGLNWIEVDVQPTQDDILVICHDHTVDRCSNGHGRVDKLSLAQLQQLDFGAWKDKQYRAEPILTLKALLQYCDENQLCVNLEIKIDTHDAHHVVSLLERDLAASAINREQLLLSSFSASVMQALYSANLGIKLGVLGNRLNNKLLRLIDDVEAYSCHLNYRWLNQRHVQALRRKQVSIWCYTVNNPKSFKLRDYVDGIFSDFPQRFTR</sequence>
<organism evidence="2 3">
    <name type="scientific">Vibrio qingdaonensis</name>
    <dbReference type="NCBI Taxonomy" id="2829491"/>
    <lineage>
        <taxon>Bacteria</taxon>
        <taxon>Pseudomonadati</taxon>
        <taxon>Pseudomonadota</taxon>
        <taxon>Gammaproteobacteria</taxon>
        <taxon>Vibrionales</taxon>
        <taxon>Vibrionaceae</taxon>
        <taxon>Vibrio</taxon>
    </lineage>
</organism>
<accession>A0A9X3CJK6</accession>
<dbReference type="InterPro" id="IPR017946">
    <property type="entry name" value="PLC-like_Pdiesterase_TIM-brl"/>
</dbReference>
<name>A0A9X3CJK6_9VIBR</name>
<dbReference type="EMBL" id="JAKRRY010000001">
    <property type="protein sequence ID" value="MCW8344643.1"/>
    <property type="molecule type" value="Genomic_DNA"/>
</dbReference>
<dbReference type="Pfam" id="PF03009">
    <property type="entry name" value="GDPD"/>
    <property type="match status" value="1"/>
</dbReference>
<dbReference type="PANTHER" id="PTHR46211:SF1">
    <property type="entry name" value="GLYCEROPHOSPHODIESTER PHOSPHODIESTERASE, CYTOPLASMIC"/>
    <property type="match status" value="1"/>
</dbReference>
<comment type="caution">
    <text evidence="2">The sequence shown here is derived from an EMBL/GenBank/DDBJ whole genome shotgun (WGS) entry which is preliminary data.</text>
</comment>
<dbReference type="Proteomes" id="UP001155587">
    <property type="component" value="Unassembled WGS sequence"/>
</dbReference>
<protein>
    <submittedName>
        <fullName evidence="2">Glycerophosphoryl diester phosphodiesterase</fullName>
    </submittedName>
</protein>
<dbReference type="Gene3D" id="3.20.20.190">
    <property type="entry name" value="Phosphatidylinositol (PI) phosphodiesterase"/>
    <property type="match status" value="1"/>
</dbReference>
<dbReference type="SUPFAM" id="SSF51695">
    <property type="entry name" value="PLC-like phosphodiesterases"/>
    <property type="match status" value="1"/>
</dbReference>
<dbReference type="GO" id="GO:0006629">
    <property type="term" value="P:lipid metabolic process"/>
    <property type="evidence" value="ECO:0007669"/>
    <property type="project" value="InterPro"/>
</dbReference>
<dbReference type="PROSITE" id="PS51704">
    <property type="entry name" value="GP_PDE"/>
    <property type="match status" value="1"/>
</dbReference>
<dbReference type="GO" id="GO:0008081">
    <property type="term" value="F:phosphoric diester hydrolase activity"/>
    <property type="evidence" value="ECO:0007669"/>
    <property type="project" value="InterPro"/>
</dbReference>
<evidence type="ECO:0000313" key="2">
    <source>
        <dbReference type="EMBL" id="MCW8344643.1"/>
    </source>
</evidence>
<evidence type="ECO:0000259" key="1">
    <source>
        <dbReference type="PROSITE" id="PS51704"/>
    </source>
</evidence>
<feature type="domain" description="GP-PDE" evidence="1">
    <location>
        <begin position="3"/>
        <end position="236"/>
    </location>
</feature>
<gene>
    <name evidence="2" type="ORF">MD535_01200</name>
</gene>
<dbReference type="AlphaFoldDB" id="A0A9X3CJK6"/>
<reference evidence="2" key="1">
    <citation type="submission" date="2022-02" db="EMBL/GenBank/DDBJ databases">
        <title>Vibrio sp. nov, a new bacterium isolated from seawater.</title>
        <authorList>
            <person name="Yuan Y."/>
        </authorList>
    </citation>
    <scope>NUCLEOTIDE SEQUENCE</scope>
    <source>
        <strain evidence="2">ZSDZ65</strain>
    </source>
</reference>
<dbReference type="PANTHER" id="PTHR46211">
    <property type="entry name" value="GLYCEROPHOSPHORYL DIESTER PHOSPHODIESTERASE"/>
    <property type="match status" value="1"/>
</dbReference>
<proteinExistence type="predicted"/>
<dbReference type="RefSeq" id="WP_265673071.1">
    <property type="nucleotide sequence ID" value="NZ_JAKRRY010000001.1"/>
</dbReference>